<reference evidence="2 3" key="1">
    <citation type="submission" date="2019-08" db="EMBL/GenBank/DDBJ databases">
        <title>Deep-cultivation of Planctomycetes and their phenomic and genomic characterization uncovers novel biology.</title>
        <authorList>
            <person name="Wiegand S."/>
            <person name="Jogler M."/>
            <person name="Boedeker C."/>
            <person name="Pinto D."/>
            <person name="Vollmers J."/>
            <person name="Rivas-Marin E."/>
            <person name="Kohn T."/>
            <person name="Peeters S.H."/>
            <person name="Heuer A."/>
            <person name="Rast P."/>
            <person name="Oberbeckmann S."/>
            <person name="Bunk B."/>
            <person name="Jeske O."/>
            <person name="Meyerdierks A."/>
            <person name="Storesund J.E."/>
            <person name="Kallscheuer N."/>
            <person name="Luecker S."/>
            <person name="Lage O.M."/>
            <person name="Pohl T."/>
            <person name="Merkel B.J."/>
            <person name="Hornburger P."/>
            <person name="Mueller R.-W."/>
            <person name="Bruemmer F."/>
            <person name="Labrenz M."/>
            <person name="Spormann A.M."/>
            <person name="Op den Camp H."/>
            <person name="Overmann J."/>
            <person name="Amann R."/>
            <person name="Jetten M.S.M."/>
            <person name="Mascher T."/>
            <person name="Medema M.H."/>
            <person name="Devos D.P."/>
            <person name="Kaster A.-K."/>
            <person name="Ovreas L."/>
            <person name="Rohde M."/>
            <person name="Galperin M.Y."/>
            <person name="Jogler C."/>
        </authorList>
    </citation>
    <scope>NUCLEOTIDE SEQUENCE [LARGE SCALE GENOMIC DNA]</scope>
    <source>
        <strain evidence="2 3">UC8</strain>
    </source>
</reference>
<keyword evidence="3" id="KW-1185">Reference proteome</keyword>
<sequence length="272" mass="30216">MRIGLFVPCYIDQFYPDVAVSTLELLEAAGAEVDFPAAQTCCGQPMANTGCSPQAAPMAERFVEIFSDPSYDYIVCPSGSCTAMVVHHYDEYFPAQQSDQRARRERFENVRDKTLELSQFLYRVAKPESFPHAFPHRVGLHNSCHGLRELRLGSCSERMTRWDDSVCELLSRVPELQWAELQRSDECCGFGGTFAVAEADVSAAMGRSRIADHADAGAEVMVAGDMSCLMHLQGLIQRDQRPLHTMHFAQVLAGRPIDINTSSSTTPTQTTR</sequence>
<name>A0A5B9QWH5_9BACT</name>
<dbReference type="Pfam" id="PF02754">
    <property type="entry name" value="CCG"/>
    <property type="match status" value="2"/>
</dbReference>
<feature type="domain" description="Cysteine-rich" evidence="1">
    <location>
        <begin position="138"/>
        <end position="233"/>
    </location>
</feature>
<dbReference type="EMBL" id="CP042914">
    <property type="protein sequence ID" value="QEG41456.1"/>
    <property type="molecule type" value="Genomic_DNA"/>
</dbReference>
<dbReference type="GO" id="GO:0016491">
    <property type="term" value="F:oxidoreductase activity"/>
    <property type="evidence" value="ECO:0007669"/>
    <property type="project" value="UniProtKB-ARBA"/>
</dbReference>
<proteinExistence type="predicted"/>
<dbReference type="AlphaFoldDB" id="A0A5B9QWH5"/>
<dbReference type="PANTHER" id="PTHR30296:SF0">
    <property type="entry name" value="LACTATE UTILIZATION PROTEIN A"/>
    <property type="match status" value="1"/>
</dbReference>
<evidence type="ECO:0000259" key="1">
    <source>
        <dbReference type="Pfam" id="PF02754"/>
    </source>
</evidence>
<evidence type="ECO:0000313" key="2">
    <source>
        <dbReference type="EMBL" id="QEG41456.1"/>
    </source>
</evidence>
<dbReference type="InterPro" id="IPR004017">
    <property type="entry name" value="Cys_rich_dom"/>
</dbReference>
<gene>
    <name evidence="2" type="primary">lutA</name>
    <name evidence="2" type="ORF">UC8_34780</name>
</gene>
<dbReference type="KEGG" id="rul:UC8_34780"/>
<dbReference type="Proteomes" id="UP000325286">
    <property type="component" value="Chromosome"/>
</dbReference>
<dbReference type="RefSeq" id="WP_068131780.1">
    <property type="nucleotide sequence ID" value="NZ_CP042914.1"/>
</dbReference>
<accession>A0A5B9QWH5</accession>
<protein>
    <submittedName>
        <fullName evidence="2">Lactate utilization protein A</fullName>
    </submittedName>
</protein>
<organism evidence="2 3">
    <name type="scientific">Roseimaritima ulvae</name>
    <dbReference type="NCBI Taxonomy" id="980254"/>
    <lineage>
        <taxon>Bacteria</taxon>
        <taxon>Pseudomonadati</taxon>
        <taxon>Planctomycetota</taxon>
        <taxon>Planctomycetia</taxon>
        <taxon>Pirellulales</taxon>
        <taxon>Pirellulaceae</taxon>
        <taxon>Roseimaritima</taxon>
    </lineage>
</organism>
<dbReference type="PANTHER" id="PTHR30296">
    <property type="entry name" value="UNCHARACTERIZED PROTEIN YKGE"/>
    <property type="match status" value="1"/>
</dbReference>
<dbReference type="OrthoDB" id="9770306at2"/>
<feature type="domain" description="Cysteine-rich" evidence="1">
    <location>
        <begin position="4"/>
        <end position="85"/>
    </location>
</feature>
<dbReference type="GO" id="GO:0005829">
    <property type="term" value="C:cytosol"/>
    <property type="evidence" value="ECO:0007669"/>
    <property type="project" value="TreeGrafter"/>
</dbReference>
<evidence type="ECO:0000313" key="3">
    <source>
        <dbReference type="Proteomes" id="UP000325286"/>
    </source>
</evidence>